<comment type="caution">
    <text evidence="2">The sequence shown here is derived from an EMBL/GenBank/DDBJ whole genome shotgun (WGS) entry which is preliminary data.</text>
</comment>
<keyword evidence="1" id="KW-0472">Membrane</keyword>
<accession>A0A9Q0L5S3</accession>
<sequence>MPSLLILSRILAVSSVISAFLGWVIPCLWKENYTVYSGYSDKKNIIYCGNFECLCFGSDCRKYFIRGLIKWGDIDLNIRNGLLINIILGGIGMIHIFVATSLFFKKSHYSQIIFLFGGLLTFIGLISFIFRFKKSYYYKGMMDFDQKSTKFSWNYSFSVIFEIFVLISSILLQITITKLD</sequence>
<keyword evidence="3" id="KW-1185">Reference proteome</keyword>
<reference evidence="2" key="1">
    <citation type="submission" date="2022-10" db="EMBL/GenBank/DDBJ databases">
        <title>Novel sulphate-reducing endosymbionts in the free-living metamonad Anaeramoeba.</title>
        <authorList>
            <person name="Jerlstrom-Hultqvist J."/>
            <person name="Cepicka I."/>
            <person name="Gallot-Lavallee L."/>
            <person name="Salas-Leiva D."/>
            <person name="Curtis B.A."/>
            <person name="Zahonova K."/>
            <person name="Pipaliya S."/>
            <person name="Dacks J."/>
            <person name="Roger A.J."/>
        </authorList>
    </citation>
    <scope>NUCLEOTIDE SEQUENCE</scope>
    <source>
        <strain evidence="2">BMAN</strain>
    </source>
</reference>
<keyword evidence="1" id="KW-0812">Transmembrane</keyword>
<feature type="transmembrane region" description="Helical" evidence="1">
    <location>
        <begin position="82"/>
        <end position="104"/>
    </location>
</feature>
<proteinExistence type="predicted"/>
<protein>
    <submittedName>
        <fullName evidence="2">Uncharacterized protein</fullName>
    </submittedName>
</protein>
<dbReference type="Proteomes" id="UP001149090">
    <property type="component" value="Unassembled WGS sequence"/>
</dbReference>
<gene>
    <name evidence="2" type="ORF">M0811_03547</name>
</gene>
<evidence type="ECO:0000256" key="1">
    <source>
        <dbReference type="SAM" id="Phobius"/>
    </source>
</evidence>
<feature type="transmembrane region" description="Helical" evidence="1">
    <location>
        <begin position="110"/>
        <end position="132"/>
    </location>
</feature>
<feature type="transmembrane region" description="Helical" evidence="1">
    <location>
        <begin position="153"/>
        <end position="176"/>
    </location>
</feature>
<feature type="transmembrane region" description="Helical" evidence="1">
    <location>
        <begin position="6"/>
        <end position="29"/>
    </location>
</feature>
<name>A0A9Q0L5S3_ANAIG</name>
<keyword evidence="1" id="KW-1133">Transmembrane helix</keyword>
<evidence type="ECO:0000313" key="3">
    <source>
        <dbReference type="Proteomes" id="UP001149090"/>
    </source>
</evidence>
<dbReference type="AlphaFoldDB" id="A0A9Q0L5S3"/>
<organism evidence="2 3">
    <name type="scientific">Anaeramoeba ignava</name>
    <name type="common">Anaerobic marine amoeba</name>
    <dbReference type="NCBI Taxonomy" id="1746090"/>
    <lineage>
        <taxon>Eukaryota</taxon>
        <taxon>Metamonada</taxon>
        <taxon>Anaeramoebidae</taxon>
        <taxon>Anaeramoeba</taxon>
    </lineage>
</organism>
<dbReference type="EMBL" id="JAPDFW010000147">
    <property type="protein sequence ID" value="KAJ5066214.1"/>
    <property type="molecule type" value="Genomic_DNA"/>
</dbReference>
<evidence type="ECO:0000313" key="2">
    <source>
        <dbReference type="EMBL" id="KAJ5066214.1"/>
    </source>
</evidence>